<evidence type="ECO:0000313" key="3">
    <source>
        <dbReference type="EMBL" id="KAL2508029.1"/>
    </source>
</evidence>
<keyword evidence="4" id="KW-1185">Reference proteome</keyword>
<dbReference type="AlphaFoldDB" id="A0ABD1T5P8"/>
<dbReference type="InterPro" id="IPR008700">
    <property type="entry name" value="TypeIII_avirulence_cleave"/>
</dbReference>
<comment type="caution">
    <text evidence="3">The sequence shown here is derived from an EMBL/GenBank/DDBJ whole genome shotgun (WGS) entry which is preliminary data.</text>
</comment>
<dbReference type="PANTHER" id="PTHR33159">
    <property type="entry name" value="RPM1-INTERACTING PROTEIN 4 (RIN4) FAMILY PROTEIN"/>
    <property type="match status" value="1"/>
</dbReference>
<dbReference type="EMBL" id="JBFOLJ010000009">
    <property type="protein sequence ID" value="KAL2508029.1"/>
    <property type="molecule type" value="Genomic_DNA"/>
</dbReference>
<dbReference type="Pfam" id="PF05627">
    <property type="entry name" value="AvrRpt-cleavage"/>
    <property type="match status" value="2"/>
</dbReference>
<feature type="compositionally biased region" description="Polar residues" evidence="1">
    <location>
        <begin position="189"/>
        <end position="198"/>
    </location>
</feature>
<dbReference type="InterPro" id="IPR040387">
    <property type="entry name" value="RIN4/NOI4"/>
</dbReference>
<gene>
    <name evidence="3" type="ORF">Fot_31676</name>
</gene>
<evidence type="ECO:0000256" key="1">
    <source>
        <dbReference type="SAM" id="MobiDB-lite"/>
    </source>
</evidence>
<proteinExistence type="predicted"/>
<feature type="domain" description="RIN4 pathogenic type III effector avirulence factor Avr cleavage site" evidence="2">
    <location>
        <begin position="21"/>
        <end position="50"/>
    </location>
</feature>
<feature type="compositionally biased region" description="Polar residues" evidence="1">
    <location>
        <begin position="250"/>
        <end position="270"/>
    </location>
</feature>
<sequence>MNQHVLMYCFVQKVSSKTSKQNSNVPKFGNWENEGNVPYTVFFDKARKTKGGKMINPNDPQENPDMFRSISPSPPAPAPAPASASPSKPRTRPENAVGRGAVRPTPDRRMSREEGDYNKITNSPARSENLGQKTANESTQQNYGGRGTRYGRPARSSAGSEHSIDRSPLHPHYQAKIVEGGSGSPAQEGKNSYDSSHGVTGKSRLRPVTREVESPDRGAAVPRFGDWENDPQSAENFTGIFDKVRKEKQTGQPGNVSTTPKHPSYDAQNHQSKEKYKKCCCPWW</sequence>
<protein>
    <submittedName>
        <fullName evidence="3">RPM1-interacting protein 4</fullName>
    </submittedName>
</protein>
<feature type="region of interest" description="Disordered" evidence="1">
    <location>
        <begin position="50"/>
        <end position="284"/>
    </location>
</feature>
<feature type="domain" description="RIN4 pathogenic type III effector avirulence factor Avr cleavage site" evidence="2">
    <location>
        <begin position="217"/>
        <end position="249"/>
    </location>
</feature>
<evidence type="ECO:0000259" key="2">
    <source>
        <dbReference type="Pfam" id="PF05627"/>
    </source>
</evidence>
<dbReference type="Proteomes" id="UP001604277">
    <property type="component" value="Unassembled WGS sequence"/>
</dbReference>
<feature type="compositionally biased region" description="Polar residues" evidence="1">
    <location>
        <begin position="119"/>
        <end position="143"/>
    </location>
</feature>
<accession>A0ABD1T5P8</accession>
<evidence type="ECO:0000313" key="4">
    <source>
        <dbReference type="Proteomes" id="UP001604277"/>
    </source>
</evidence>
<dbReference type="PANTHER" id="PTHR33159:SF6">
    <property type="entry name" value="RPM1-INTERACTING PROTEIN 4"/>
    <property type="match status" value="1"/>
</dbReference>
<feature type="compositionally biased region" description="Basic and acidic residues" evidence="1">
    <location>
        <begin position="105"/>
        <end position="117"/>
    </location>
</feature>
<reference evidence="4" key="1">
    <citation type="submission" date="2024-07" db="EMBL/GenBank/DDBJ databases">
        <title>Two chromosome-level genome assemblies of Korean endemic species Abeliophyllum distichum and Forsythia ovata (Oleaceae).</title>
        <authorList>
            <person name="Jang H."/>
        </authorList>
    </citation>
    <scope>NUCLEOTIDE SEQUENCE [LARGE SCALE GENOMIC DNA]</scope>
</reference>
<organism evidence="3 4">
    <name type="scientific">Forsythia ovata</name>
    <dbReference type="NCBI Taxonomy" id="205694"/>
    <lineage>
        <taxon>Eukaryota</taxon>
        <taxon>Viridiplantae</taxon>
        <taxon>Streptophyta</taxon>
        <taxon>Embryophyta</taxon>
        <taxon>Tracheophyta</taxon>
        <taxon>Spermatophyta</taxon>
        <taxon>Magnoliopsida</taxon>
        <taxon>eudicotyledons</taxon>
        <taxon>Gunneridae</taxon>
        <taxon>Pentapetalae</taxon>
        <taxon>asterids</taxon>
        <taxon>lamiids</taxon>
        <taxon>Lamiales</taxon>
        <taxon>Oleaceae</taxon>
        <taxon>Forsythieae</taxon>
        <taxon>Forsythia</taxon>
    </lineage>
</organism>
<name>A0ABD1T5P8_9LAMI</name>